<evidence type="ECO:0000313" key="3">
    <source>
        <dbReference type="Proteomes" id="UP000321362"/>
    </source>
</evidence>
<feature type="coiled-coil region" evidence="1">
    <location>
        <begin position="176"/>
        <end position="231"/>
    </location>
</feature>
<proteinExistence type="predicted"/>
<dbReference type="OrthoDB" id="8263000at2"/>
<keyword evidence="1" id="KW-0175">Coiled coil</keyword>
<accession>A0A5B8W396</accession>
<dbReference type="AlphaFoldDB" id="A0A5B8W396"/>
<dbReference type="KEGG" id="mgk:FSB76_19410"/>
<evidence type="ECO:0000313" key="2">
    <source>
        <dbReference type="EMBL" id="QEC77999.1"/>
    </source>
</evidence>
<dbReference type="EMBL" id="CP042437">
    <property type="protein sequence ID" value="QEC77999.1"/>
    <property type="molecule type" value="Genomic_DNA"/>
</dbReference>
<dbReference type="RefSeq" id="WP_147056208.1">
    <property type="nucleotide sequence ID" value="NZ_CP042437.1"/>
</dbReference>
<reference evidence="2 3" key="1">
    <citation type="journal article" date="2013" name="J. Microbiol.">
        <title>Mucilaginibacter ginsenosidivorax sp. nov., with ginsenoside converting activity isolated from sediment.</title>
        <authorList>
            <person name="Kim J.K."/>
            <person name="Choi T.E."/>
            <person name="Liu Q.M."/>
            <person name="Park H.Y."/>
            <person name="Yi T.H."/>
            <person name="Yoon M.H."/>
            <person name="Kim S.C."/>
            <person name="Im W.T."/>
        </authorList>
    </citation>
    <scope>NUCLEOTIDE SEQUENCE [LARGE SCALE GENOMIC DNA]</scope>
    <source>
        <strain evidence="2 3">KHI28</strain>
    </source>
</reference>
<gene>
    <name evidence="2" type="ORF">FSB76_19410</name>
</gene>
<dbReference type="Proteomes" id="UP000321362">
    <property type="component" value="Chromosome"/>
</dbReference>
<protein>
    <submittedName>
        <fullName evidence="2">Uncharacterized protein</fullName>
    </submittedName>
</protein>
<organism evidence="2 3">
    <name type="scientific">Mucilaginibacter ginsenosidivorax</name>
    <dbReference type="NCBI Taxonomy" id="862126"/>
    <lineage>
        <taxon>Bacteria</taxon>
        <taxon>Pseudomonadati</taxon>
        <taxon>Bacteroidota</taxon>
        <taxon>Sphingobacteriia</taxon>
        <taxon>Sphingobacteriales</taxon>
        <taxon>Sphingobacteriaceae</taxon>
        <taxon>Mucilaginibacter</taxon>
    </lineage>
</organism>
<evidence type="ECO:0000256" key="1">
    <source>
        <dbReference type="SAM" id="Coils"/>
    </source>
</evidence>
<keyword evidence="3" id="KW-1185">Reference proteome</keyword>
<sequence length="1165" mass="132964">MLTPVSLIKANPLLPAEDYQALRSQGIKLIEQLGSDIWTNYNYSDPGITILEAVCYAITDLSYRTDFDIKDLLAPEQLTNNTWKEIFYTAKHILHNSALTINDYRKLIIDVEGVRNAWFTMSKDYEVPIWIDYNSFEKRVNYDCDCEDKEEEVCYGKLGLNQVTVPAAKTAREAKLTQLEAVLTKLQANLDKKTAALNALPPPPDTDYIALDKLTAEIARLTNEKNILLEEITDARNPTFVRPEILEMEGLYNVMVEYEEDIIDAGKREEVRQLVIDKLAANRNLCEDFLSIDAVEYEDFGIGASIVLEENADPDLVLAQMFFTIYKYFTPSVPFHTIQQMLDKNYEVDEIFEGPALEHGFIDSADLEKTDLFRNIMLSELISDIANIPGIKGITYLHLPFTGAADTDTSGNLYFDAWIDNLQSERKIARIQPAKSQVLFCKERQFITYYTGSNSDRKPDKMLRLFTNMKAVERKYKLIGAELDFAVPNGEYMNLEDYYPVTYSLPVTYGVSERGGLPANADAGRTAQALQLGGYLLFFEQVLKDYLVQLNHLRELFRFDDEPRHTYFTTALTEIENLNQLLIDKNNHGPQNFDLIVKDFEKVIKGLTENHDLFRTRRNGFLDHMLARFSEDLTDYDALMKWMDPKNADARLIGDKTRILKQGEYERISSDRAQAYNYALPNTWDSGNVSGAERRIGRLLGFENVKRRSLVPSFLMSEALMVQDDPSSPPKQKLTKTGVPLNVIKIVDPLENETVIFTSVEVMQGCCTDLLMEDILEHADDRAYFKFSDEVKTRSRRSAGLVGKFWFELYDSTDPATAVLLGTSETFSKKSDRDEAFTKLEKLMKHINANEGMHMIEHILLRPKLDEVVDETGSDQAVSLLDICLNSCDLNASDNEQITEPPYIKKITRIPAAKCYDSMPWVLQYVRSAAEDNVTQPGEDLPARSILYQKVYLDGTNPMLLKFRKYEDMVQRINDLNEFGSERINYQIVADNENPAKYGFIINGANGVVLAQSLYLFNKSTDTPDTFDIEKEIAVLMEYFGYRLYLYCNSYPCDASTDPYSFHTTVVLPCWPKRLRNPSFRNLVEKTIISESPAHVITRVMWIGIEEMQRFEKAYAAWLVEMAQTEVPEYDVVNPLVDVLNSLVPCGVCADDCTHENAPNVNTDK</sequence>
<name>A0A5B8W396_9SPHI</name>